<dbReference type="RefSeq" id="WP_010443415.1">
    <property type="nucleotide sequence ID" value="NZ_AEYW01000024.1"/>
</dbReference>
<keyword evidence="3" id="KW-0998">Cell outer membrane</keyword>
<feature type="domain" description="OmpA-like" evidence="6">
    <location>
        <begin position="78"/>
        <end position="191"/>
    </location>
</feature>
<protein>
    <submittedName>
        <fullName evidence="7">Outer membrane protein OmpA-like peptidoglycan-associated protein</fullName>
    </submittedName>
</protein>
<dbReference type="InterPro" id="IPR050330">
    <property type="entry name" value="Bact_OuterMem_StrucFunc"/>
</dbReference>
<gene>
    <name evidence="7" type="ORF">CLV75_4203</name>
</gene>
<dbReference type="AlphaFoldDB" id="A0A497YWV4"/>
<name>A0A497YWV4_9RHOB</name>
<dbReference type="STRING" id="981384.GCA_000192475_00317"/>
<evidence type="ECO:0000259" key="6">
    <source>
        <dbReference type="PROSITE" id="PS51123"/>
    </source>
</evidence>
<comment type="subcellular location">
    <subcellularLocation>
        <location evidence="1">Cell outer membrane</location>
    </subcellularLocation>
</comment>
<evidence type="ECO:0000256" key="5">
    <source>
        <dbReference type="SAM" id="SignalP"/>
    </source>
</evidence>
<evidence type="ECO:0000313" key="8">
    <source>
        <dbReference type="Proteomes" id="UP000271700"/>
    </source>
</evidence>
<accession>A0A497YWV4</accession>
<dbReference type="SUPFAM" id="SSF103088">
    <property type="entry name" value="OmpA-like"/>
    <property type="match status" value="1"/>
</dbReference>
<dbReference type="PANTHER" id="PTHR30329:SF21">
    <property type="entry name" value="LIPOPROTEIN YIAD-RELATED"/>
    <property type="match status" value="1"/>
</dbReference>
<evidence type="ECO:0000256" key="2">
    <source>
        <dbReference type="ARBA" id="ARBA00023136"/>
    </source>
</evidence>
<dbReference type="EMBL" id="RCCT01000009">
    <property type="protein sequence ID" value="RLJ98503.1"/>
    <property type="molecule type" value="Genomic_DNA"/>
</dbReference>
<reference evidence="7 8" key="1">
    <citation type="submission" date="2018-10" db="EMBL/GenBank/DDBJ databases">
        <title>Genomic Encyclopedia of Archaeal and Bacterial Type Strains, Phase II (KMG-II): from individual species to whole genera.</title>
        <authorList>
            <person name="Goeker M."/>
        </authorList>
    </citation>
    <scope>NUCLEOTIDE SEQUENCE [LARGE SCALE GENOMIC DNA]</scope>
    <source>
        <strain evidence="7 8">DSM 29317</strain>
    </source>
</reference>
<dbReference type="InterPro" id="IPR036737">
    <property type="entry name" value="OmpA-like_sf"/>
</dbReference>
<dbReference type="InterPro" id="IPR006664">
    <property type="entry name" value="OMP_bac"/>
</dbReference>
<evidence type="ECO:0000313" key="7">
    <source>
        <dbReference type="EMBL" id="RLJ98503.1"/>
    </source>
</evidence>
<evidence type="ECO:0000256" key="4">
    <source>
        <dbReference type="PROSITE-ProRule" id="PRU00473"/>
    </source>
</evidence>
<dbReference type="CDD" id="cd07185">
    <property type="entry name" value="OmpA_C-like"/>
    <property type="match status" value="1"/>
</dbReference>
<dbReference type="Pfam" id="PF00691">
    <property type="entry name" value="OmpA"/>
    <property type="match status" value="1"/>
</dbReference>
<feature type="chain" id="PRO_5019712348" evidence="5">
    <location>
        <begin position="27"/>
        <end position="191"/>
    </location>
</feature>
<dbReference type="PANTHER" id="PTHR30329">
    <property type="entry name" value="STATOR ELEMENT OF FLAGELLAR MOTOR COMPLEX"/>
    <property type="match status" value="1"/>
</dbReference>
<organism evidence="7 8">
    <name type="scientific">Ruegeria conchae</name>
    <dbReference type="NCBI Taxonomy" id="981384"/>
    <lineage>
        <taxon>Bacteria</taxon>
        <taxon>Pseudomonadati</taxon>
        <taxon>Pseudomonadota</taxon>
        <taxon>Alphaproteobacteria</taxon>
        <taxon>Rhodobacterales</taxon>
        <taxon>Roseobacteraceae</taxon>
        <taxon>Ruegeria</taxon>
    </lineage>
</organism>
<dbReference type="Gene3D" id="3.30.1330.60">
    <property type="entry name" value="OmpA-like domain"/>
    <property type="match status" value="1"/>
</dbReference>
<dbReference type="PROSITE" id="PS51123">
    <property type="entry name" value="OMPA_2"/>
    <property type="match status" value="1"/>
</dbReference>
<sequence length="191" mass="20642">MPAFSSMKTIGASAFVVVCATQFALAQSNELTADEITDAFNKQKTRGLVIVPSNSGTETTQDTAETTVAAAPAEYQPVATEDQVNIQVRFDFASAALRDDEKPKLASLCQAMKNVDVNVFQIIGHTDSAGSAEYNQNLSLLRAKEVKRFLVSDCGISDQRLEVLGVGEAQPLNKDNPRADENRRVEFQALG</sequence>
<comment type="caution">
    <text evidence="7">The sequence shown here is derived from an EMBL/GenBank/DDBJ whole genome shotgun (WGS) entry which is preliminary data.</text>
</comment>
<keyword evidence="8" id="KW-1185">Reference proteome</keyword>
<dbReference type="Proteomes" id="UP000271700">
    <property type="component" value="Unassembled WGS sequence"/>
</dbReference>
<dbReference type="PRINTS" id="PR01021">
    <property type="entry name" value="OMPADOMAIN"/>
</dbReference>
<evidence type="ECO:0000256" key="1">
    <source>
        <dbReference type="ARBA" id="ARBA00004442"/>
    </source>
</evidence>
<evidence type="ECO:0000256" key="3">
    <source>
        <dbReference type="ARBA" id="ARBA00023237"/>
    </source>
</evidence>
<dbReference type="InterPro" id="IPR006665">
    <property type="entry name" value="OmpA-like"/>
</dbReference>
<feature type="signal peptide" evidence="5">
    <location>
        <begin position="1"/>
        <end position="26"/>
    </location>
</feature>
<keyword evidence="5" id="KW-0732">Signal</keyword>
<dbReference type="GO" id="GO:0009279">
    <property type="term" value="C:cell outer membrane"/>
    <property type="evidence" value="ECO:0007669"/>
    <property type="project" value="UniProtKB-SubCell"/>
</dbReference>
<proteinExistence type="predicted"/>
<keyword evidence="2 4" id="KW-0472">Membrane</keyword>